<dbReference type="NCBIfam" id="TIGR02276">
    <property type="entry name" value="beta_rpt_yvtn"/>
    <property type="match status" value="1"/>
</dbReference>
<accession>T1AM34</accession>
<feature type="non-terminal residue" evidence="1">
    <location>
        <position position="55"/>
    </location>
</feature>
<dbReference type="InterPro" id="IPR011048">
    <property type="entry name" value="Haem_d1_sf"/>
</dbReference>
<reference evidence="1" key="1">
    <citation type="submission" date="2013-08" db="EMBL/GenBank/DDBJ databases">
        <authorList>
            <person name="Mendez C."/>
            <person name="Richter M."/>
            <person name="Ferrer M."/>
            <person name="Sanchez J."/>
        </authorList>
    </citation>
    <scope>NUCLEOTIDE SEQUENCE</scope>
</reference>
<dbReference type="InterPro" id="IPR015943">
    <property type="entry name" value="WD40/YVTN_repeat-like_dom_sf"/>
</dbReference>
<organism evidence="1">
    <name type="scientific">mine drainage metagenome</name>
    <dbReference type="NCBI Taxonomy" id="410659"/>
    <lineage>
        <taxon>unclassified sequences</taxon>
        <taxon>metagenomes</taxon>
        <taxon>ecological metagenomes</taxon>
    </lineage>
</organism>
<sequence>MVANISVGLDPTGVAVDAAAGRVFVANNGSDNVSVINASSHTVVASLPAGDGPVG</sequence>
<proteinExistence type="predicted"/>
<reference evidence="1" key="2">
    <citation type="journal article" date="2014" name="ISME J.">
        <title>Microbial stratification in low pH oxic and suboxic macroscopic growths along an acid mine drainage.</title>
        <authorList>
            <person name="Mendez-Garcia C."/>
            <person name="Mesa V."/>
            <person name="Sprenger R.R."/>
            <person name="Richter M."/>
            <person name="Diez M.S."/>
            <person name="Solano J."/>
            <person name="Bargiela R."/>
            <person name="Golyshina O.V."/>
            <person name="Manteca A."/>
            <person name="Ramos J.L."/>
            <person name="Gallego J.R."/>
            <person name="Llorente I."/>
            <person name="Martins Dos Santos V.A."/>
            <person name="Jensen O.N."/>
            <person name="Pelaez A.I."/>
            <person name="Sanchez J."/>
            <person name="Ferrer M."/>
        </authorList>
    </citation>
    <scope>NUCLEOTIDE SEQUENCE</scope>
</reference>
<dbReference type="AlphaFoldDB" id="T1AM34"/>
<dbReference type="InterPro" id="IPR011964">
    <property type="entry name" value="YVTN_b-propeller_repeat"/>
</dbReference>
<name>T1AM34_9ZZZZ</name>
<dbReference type="EMBL" id="AUZX01011827">
    <property type="protein sequence ID" value="EQD41809.1"/>
    <property type="molecule type" value="Genomic_DNA"/>
</dbReference>
<dbReference type="Gene3D" id="2.130.10.10">
    <property type="entry name" value="YVTN repeat-like/Quinoprotein amine dehydrogenase"/>
    <property type="match status" value="1"/>
</dbReference>
<gene>
    <name evidence="1" type="ORF">B1A_16086</name>
</gene>
<protein>
    <submittedName>
        <fullName evidence="1">40-residue YVTN family beta-propeller repeat-containing protein</fullName>
    </submittedName>
</protein>
<comment type="caution">
    <text evidence="1">The sequence shown here is derived from an EMBL/GenBank/DDBJ whole genome shotgun (WGS) entry which is preliminary data.</text>
</comment>
<dbReference type="SUPFAM" id="SSF51004">
    <property type="entry name" value="C-terminal (heme d1) domain of cytochrome cd1-nitrite reductase"/>
    <property type="match status" value="1"/>
</dbReference>
<evidence type="ECO:0000313" key="1">
    <source>
        <dbReference type="EMBL" id="EQD41809.1"/>
    </source>
</evidence>